<comment type="caution">
    <text evidence="3">The sequence shown here is derived from an EMBL/GenBank/DDBJ whole genome shotgun (WGS) entry which is preliminary data.</text>
</comment>
<dbReference type="Proteomes" id="UP000239203">
    <property type="component" value="Unassembled WGS sequence"/>
</dbReference>
<dbReference type="AlphaFoldDB" id="A0A2S6GPN8"/>
<gene>
    <name evidence="3" type="ORF">CLV40_10888</name>
</gene>
<dbReference type="OrthoDB" id="8428173at2"/>
<feature type="region of interest" description="Disordered" evidence="1">
    <location>
        <begin position="766"/>
        <end position="790"/>
    </location>
</feature>
<evidence type="ECO:0000313" key="4">
    <source>
        <dbReference type="Proteomes" id="UP000239203"/>
    </source>
</evidence>
<name>A0A2S6GPN8_9PSEU</name>
<evidence type="ECO:0000259" key="2">
    <source>
        <dbReference type="Pfam" id="PF04738"/>
    </source>
</evidence>
<dbReference type="RefSeq" id="WP_104479855.1">
    <property type="nucleotide sequence ID" value="NZ_CP154825.1"/>
</dbReference>
<dbReference type="InterPro" id="IPR006827">
    <property type="entry name" value="Lant_deHydtase_N"/>
</dbReference>
<feature type="domain" description="Lantibiotic dehydratase N-terminal" evidence="2">
    <location>
        <begin position="653"/>
        <end position="721"/>
    </location>
</feature>
<keyword evidence="4" id="KW-1185">Reference proteome</keyword>
<accession>A0A2S6GPN8</accession>
<protein>
    <submittedName>
        <fullName evidence="3">Lantibiotic biosynthesis dehydratase-like protein</fullName>
    </submittedName>
</protein>
<sequence length="790" mass="86104">MTDDALTWTVPAGPGDLLVSVQPWTLLRTTGFPISLIEPLATVDRALIDRVLAAHDAVAALRAEFLDGMWPRLADAVRGVEPRQRSLRALRACRRLVQESAEIDDTRAELLTALDCREWTLAWNTAVADLAGAGPAEFDSALSAAYEYVAAMASDDRLRHAVFVSNPGFHSALARQERPARRDLDTVHRYLRRLCTKCETVSFFGPVLFADLRPGQPEPVAIDPPGPERVVVEASAWLVEALADRDAAATAPEDQLAWRNPMFRALDSGQGLEHVRDGRRFRVRAEAMALWCDSDGTPVGARAPHARALGPALTVAPWRLPATELHALTRLAEARPDGPAADLAAHRDKYAAAGWPERVAHLDAARELATELVGGSERHAGRHYADRGLFHEDRSSPYSERVHLGEPVVRRLRDVTAAVFPLVYLAALLTRADARDVLRAELDGAPASLAALAARELPERTPRRDRLADRLRELVAAEGPELTGAALARALAPFWADPAVRDWDACLPSPDFMLVGADPATATWVLAELHDDCSSIFGGLERPLHGDPDGLWAGFTERVGAAIPDAECATIVSRRRSAHVTPELPGASIELSGLSAKPRAEVVAIAEVAVPAAGDAVEVDGTRRLLYPGDLSSTLHRALSRPAVVPVPVDLGTHTPRVTVDGVVLQRARWRFTLPAPGADRFDRWRALQLLRRDLGLPRYVYVRHPAEPKPLHLDFHDPLSVLDLARLPAVEVVASEMLPTPDQLWWRVDGAAHCAELRTGFVLRRAPSTTPTPSTDRAVRADDPTRSDQ</sequence>
<feature type="compositionally biased region" description="Basic and acidic residues" evidence="1">
    <location>
        <begin position="778"/>
        <end position="790"/>
    </location>
</feature>
<proteinExistence type="predicted"/>
<evidence type="ECO:0000313" key="3">
    <source>
        <dbReference type="EMBL" id="PPK67091.1"/>
    </source>
</evidence>
<organism evidence="3 4">
    <name type="scientific">Actinokineospora auranticolor</name>
    <dbReference type="NCBI Taxonomy" id="155976"/>
    <lineage>
        <taxon>Bacteria</taxon>
        <taxon>Bacillati</taxon>
        <taxon>Actinomycetota</taxon>
        <taxon>Actinomycetes</taxon>
        <taxon>Pseudonocardiales</taxon>
        <taxon>Pseudonocardiaceae</taxon>
        <taxon>Actinokineospora</taxon>
    </lineage>
</organism>
<dbReference type="Pfam" id="PF04738">
    <property type="entry name" value="Lant_dehydr_N"/>
    <property type="match status" value="1"/>
</dbReference>
<evidence type="ECO:0000256" key="1">
    <source>
        <dbReference type="SAM" id="MobiDB-lite"/>
    </source>
</evidence>
<reference evidence="3 4" key="1">
    <citation type="submission" date="2018-02" db="EMBL/GenBank/DDBJ databases">
        <title>Genomic Encyclopedia of Archaeal and Bacterial Type Strains, Phase II (KMG-II): from individual species to whole genera.</title>
        <authorList>
            <person name="Goeker M."/>
        </authorList>
    </citation>
    <scope>NUCLEOTIDE SEQUENCE [LARGE SCALE GENOMIC DNA]</scope>
    <source>
        <strain evidence="3 4">YU 961-1</strain>
    </source>
</reference>
<dbReference type="EMBL" id="PTIX01000008">
    <property type="protein sequence ID" value="PPK67091.1"/>
    <property type="molecule type" value="Genomic_DNA"/>
</dbReference>